<accession>A0A9P5ZGM0</accession>
<evidence type="ECO:0000313" key="1">
    <source>
        <dbReference type="EMBL" id="KAF9487683.1"/>
    </source>
</evidence>
<name>A0A9P5ZGM0_PLEER</name>
<dbReference type="AlphaFoldDB" id="A0A9P5ZGM0"/>
<evidence type="ECO:0000313" key="2">
    <source>
        <dbReference type="Proteomes" id="UP000807025"/>
    </source>
</evidence>
<comment type="caution">
    <text evidence="1">The sequence shown here is derived from an EMBL/GenBank/DDBJ whole genome shotgun (WGS) entry which is preliminary data.</text>
</comment>
<organism evidence="1 2">
    <name type="scientific">Pleurotus eryngii</name>
    <name type="common">Boletus of the steppes</name>
    <dbReference type="NCBI Taxonomy" id="5323"/>
    <lineage>
        <taxon>Eukaryota</taxon>
        <taxon>Fungi</taxon>
        <taxon>Dikarya</taxon>
        <taxon>Basidiomycota</taxon>
        <taxon>Agaricomycotina</taxon>
        <taxon>Agaricomycetes</taxon>
        <taxon>Agaricomycetidae</taxon>
        <taxon>Agaricales</taxon>
        <taxon>Pleurotineae</taxon>
        <taxon>Pleurotaceae</taxon>
        <taxon>Pleurotus</taxon>
    </lineage>
</organism>
<gene>
    <name evidence="1" type="ORF">BDN71DRAFT_1458223</name>
</gene>
<proteinExistence type="predicted"/>
<sequence>MDALFRTTKGYERKSPQYLSYSKIGEVMLHIVELKNGTIPRDDEHLGTRFRGVPVHDMRWDDPLIEKVRK</sequence>
<dbReference type="Proteomes" id="UP000807025">
    <property type="component" value="Unassembled WGS sequence"/>
</dbReference>
<dbReference type="EMBL" id="MU154757">
    <property type="protein sequence ID" value="KAF9487683.1"/>
    <property type="molecule type" value="Genomic_DNA"/>
</dbReference>
<protein>
    <submittedName>
        <fullName evidence="1">Uncharacterized protein</fullName>
    </submittedName>
</protein>
<reference evidence="1" key="1">
    <citation type="submission" date="2020-11" db="EMBL/GenBank/DDBJ databases">
        <authorList>
            <consortium name="DOE Joint Genome Institute"/>
            <person name="Ahrendt S."/>
            <person name="Riley R."/>
            <person name="Andreopoulos W."/>
            <person name="Labutti K."/>
            <person name="Pangilinan J."/>
            <person name="Ruiz-Duenas F.J."/>
            <person name="Barrasa J.M."/>
            <person name="Sanchez-Garcia M."/>
            <person name="Camarero S."/>
            <person name="Miyauchi S."/>
            <person name="Serrano A."/>
            <person name="Linde D."/>
            <person name="Babiker R."/>
            <person name="Drula E."/>
            <person name="Ayuso-Fernandez I."/>
            <person name="Pacheco R."/>
            <person name="Padilla G."/>
            <person name="Ferreira P."/>
            <person name="Barriuso J."/>
            <person name="Kellner H."/>
            <person name="Castanera R."/>
            <person name="Alfaro M."/>
            <person name="Ramirez L."/>
            <person name="Pisabarro A.G."/>
            <person name="Kuo A."/>
            <person name="Tritt A."/>
            <person name="Lipzen A."/>
            <person name="He G."/>
            <person name="Yan M."/>
            <person name="Ng V."/>
            <person name="Cullen D."/>
            <person name="Martin F."/>
            <person name="Rosso M.-N."/>
            <person name="Henrissat B."/>
            <person name="Hibbett D."/>
            <person name="Martinez A.T."/>
            <person name="Grigoriev I.V."/>
        </authorList>
    </citation>
    <scope>NUCLEOTIDE SEQUENCE</scope>
    <source>
        <strain evidence="1">ATCC 90797</strain>
    </source>
</reference>
<keyword evidence="2" id="KW-1185">Reference proteome</keyword>